<keyword evidence="4" id="KW-1185">Reference proteome</keyword>
<dbReference type="PANTHER" id="PTHR15854">
    <property type="entry name" value="THAP4 PROTEIN"/>
    <property type="match status" value="1"/>
</dbReference>
<comment type="similarity">
    <text evidence="1">Belongs to the nitrobindin family.</text>
</comment>
<dbReference type="EMBL" id="BAABFX010000042">
    <property type="protein sequence ID" value="GAA4401406.1"/>
    <property type="molecule type" value="Genomic_DNA"/>
</dbReference>
<comment type="pathway">
    <text evidence="1">Nitrogen metabolism.</text>
</comment>
<proteinExistence type="inferred from homology"/>
<evidence type="ECO:0000256" key="1">
    <source>
        <dbReference type="HAMAP-Rule" id="MF_01297"/>
    </source>
</evidence>
<comment type="catalytic activity">
    <reaction evidence="1">
        <text>peroxynitrite = nitrate</text>
        <dbReference type="Rhea" id="RHEA:63116"/>
        <dbReference type="ChEBI" id="CHEBI:17632"/>
        <dbReference type="ChEBI" id="CHEBI:25941"/>
    </reaction>
</comment>
<evidence type="ECO:0000313" key="4">
    <source>
        <dbReference type="Proteomes" id="UP001500390"/>
    </source>
</evidence>
<feature type="binding site" evidence="1">
    <location>
        <position position="33"/>
    </location>
    <ligand>
        <name>heme b</name>
        <dbReference type="ChEBI" id="CHEBI:60344"/>
    </ligand>
</feature>
<gene>
    <name evidence="3" type="ORF">GCM10023153_29730</name>
</gene>
<dbReference type="HAMAP" id="MF_01297">
    <property type="entry name" value="nitrobindin"/>
    <property type="match status" value="1"/>
</dbReference>
<keyword evidence="1" id="KW-0408">Iron</keyword>
<accession>A0ABP8K7L2</accession>
<reference evidence="4" key="1">
    <citation type="journal article" date="2019" name="Int. J. Syst. Evol. Microbiol.">
        <title>The Global Catalogue of Microorganisms (GCM) 10K type strain sequencing project: providing services to taxonomists for standard genome sequencing and annotation.</title>
        <authorList>
            <consortium name="The Broad Institute Genomics Platform"/>
            <consortium name="The Broad Institute Genome Sequencing Center for Infectious Disease"/>
            <person name="Wu L."/>
            <person name="Ma J."/>
        </authorList>
    </citation>
    <scope>NUCLEOTIDE SEQUENCE [LARGE SCALE GENOMIC DNA]</scope>
    <source>
        <strain evidence="4">JCM 17738</strain>
    </source>
</reference>
<comment type="domain">
    <text evidence="1">Forms a 10-stranded antiparallel beta-barrel structure able to accommodate a hydrophobic ligand in its interior. In fact, this fold hosts the heme group, which is located in a wide surface cleft.</text>
</comment>
<dbReference type="Proteomes" id="UP001500390">
    <property type="component" value="Unassembled WGS sequence"/>
</dbReference>
<dbReference type="CDD" id="cd07828">
    <property type="entry name" value="lipocalin_heme-bd-THAP4-like"/>
    <property type="match status" value="1"/>
</dbReference>
<evidence type="ECO:0000313" key="3">
    <source>
        <dbReference type="EMBL" id="GAA4401406.1"/>
    </source>
</evidence>
<name>A0ABP8K7L2_9MICO</name>
<comment type="caution">
    <text evidence="3">The sequence shown here is derived from an EMBL/GenBank/DDBJ whole genome shotgun (WGS) entry which is preliminary data.</text>
</comment>
<dbReference type="Pfam" id="PF08768">
    <property type="entry name" value="THAP4_heme-bd"/>
    <property type="match status" value="1"/>
</dbReference>
<feature type="binding site" description="axial binding residue" evidence="1">
    <location>
        <position position="160"/>
    </location>
    <ligand>
        <name>heme b</name>
        <dbReference type="ChEBI" id="CHEBI:60344"/>
    </ligand>
    <ligandPart>
        <name>Fe</name>
        <dbReference type="ChEBI" id="CHEBI:18248"/>
    </ligandPart>
</feature>
<keyword evidence="1" id="KW-0479">Metal-binding</keyword>
<protein>
    <recommendedName>
        <fullName evidence="1">Peroxynitrite isomerase</fullName>
        <ecNumber evidence="1">5.99.-.-</ecNumber>
    </recommendedName>
    <alternativeName>
        <fullName evidence="1">Ferric nitrobindin</fullName>
        <shortName evidence="1">Nb(III)</shortName>
    </alternativeName>
</protein>
<dbReference type="InterPro" id="IPR014878">
    <property type="entry name" value="THAP4-like_heme-bd"/>
</dbReference>
<feature type="short sequence motif" description="GXWXGXG" evidence="1">
    <location>
        <begin position="21"/>
        <end position="27"/>
    </location>
</feature>
<feature type="binding site" evidence="1">
    <location>
        <position position="128"/>
    </location>
    <ligand>
        <name>heme b</name>
        <dbReference type="ChEBI" id="CHEBI:60344"/>
    </ligand>
</feature>
<keyword evidence="1" id="KW-0413">Isomerase</keyword>
<dbReference type="EC" id="5.99.-.-" evidence="1"/>
<dbReference type="Gene3D" id="2.40.128.20">
    <property type="match status" value="1"/>
</dbReference>
<dbReference type="InterPro" id="IPR045165">
    <property type="entry name" value="Nitrobindin"/>
</dbReference>
<dbReference type="SUPFAM" id="SSF50814">
    <property type="entry name" value="Lipocalins"/>
    <property type="match status" value="1"/>
</dbReference>
<sequence>MVFTLDTSLHPDLAPLAWLVGRWAGAGLVGYPTIESARFGQEIVCSHDGRPFLEWRSQTWLLDDDGNQVRPLATEVGFWRMVPPHDDGTNAELLLTHHTGFVEMYAGVASPAKVELRTDGVMRSPFAKEYTAGHRMYGNVNSNLMWVMDMAAMGQPLQSHISAELKRVE</sequence>
<comment type="cofactor">
    <cofactor evidence="1">
        <name>heme b</name>
        <dbReference type="ChEBI" id="CHEBI:60344"/>
    </cofactor>
    <text evidence="1">Binds 1 heme b group per subunit, that coordinates a highly solvent-exposed Fe(III) atom.</text>
</comment>
<organism evidence="3 4">
    <name type="scientific">Ornithinibacter aureus</name>
    <dbReference type="NCBI Taxonomy" id="622664"/>
    <lineage>
        <taxon>Bacteria</taxon>
        <taxon>Bacillati</taxon>
        <taxon>Actinomycetota</taxon>
        <taxon>Actinomycetes</taxon>
        <taxon>Micrococcales</taxon>
        <taxon>Intrasporangiaceae</taxon>
        <taxon>Ornithinibacter</taxon>
    </lineage>
</organism>
<dbReference type="InterPro" id="IPR022939">
    <property type="entry name" value="Nb(III)_bact/plant"/>
</dbReference>
<keyword evidence="1" id="KW-0349">Heme</keyword>
<comment type="function">
    <text evidence="1">Heme-binding protein able to scavenge peroxynitrite and to protect free L-tyrosine against peroxynitrite-mediated nitration, by acting as a peroxynitrite isomerase that converts peroxynitrite to nitrate. Therefore, this protein likely plays a role in peroxynitrite sensing and in the detoxification of reactive nitrogen and oxygen species (RNS and ROS, respectively). Is able to bind nitric oxide (NO) in vitro, but may act as a sensor of peroxynitrite levels in vivo.</text>
</comment>
<evidence type="ECO:0000259" key="2">
    <source>
        <dbReference type="Pfam" id="PF08768"/>
    </source>
</evidence>
<feature type="domain" description="THAP4-like heme-binding" evidence="2">
    <location>
        <begin position="12"/>
        <end position="167"/>
    </location>
</feature>
<dbReference type="PANTHER" id="PTHR15854:SF4">
    <property type="entry name" value="PEROXYNITRITE ISOMERASE THAP4"/>
    <property type="match status" value="1"/>
</dbReference>
<dbReference type="InterPro" id="IPR012674">
    <property type="entry name" value="Calycin"/>
</dbReference>
<dbReference type="RefSeq" id="WP_159902950.1">
    <property type="nucleotide sequence ID" value="NZ_BAABFX010000042.1"/>
</dbReference>